<dbReference type="InterPro" id="IPR011051">
    <property type="entry name" value="RmlC_Cupin_sf"/>
</dbReference>
<evidence type="ECO:0000256" key="1">
    <source>
        <dbReference type="ARBA" id="ARBA00023015"/>
    </source>
</evidence>
<dbReference type="InterPro" id="IPR018062">
    <property type="entry name" value="HTH_AraC-typ_CS"/>
</dbReference>
<comment type="caution">
    <text evidence="5">The sequence shown here is derived from an EMBL/GenBank/DDBJ whole genome shotgun (WGS) entry which is preliminary data.</text>
</comment>
<keyword evidence="6" id="KW-1185">Reference proteome</keyword>
<keyword evidence="3" id="KW-0804">Transcription</keyword>
<reference evidence="5 6" key="1">
    <citation type="submission" date="2020-08" db="EMBL/GenBank/DDBJ databases">
        <title>Genomic Encyclopedia of Type Strains, Phase III (KMG-III): the genomes of soil and plant-associated and newly described type strains.</title>
        <authorList>
            <person name="Whitman W."/>
        </authorList>
    </citation>
    <scope>NUCLEOTIDE SEQUENCE [LARGE SCALE GENOMIC DNA]</scope>
    <source>
        <strain evidence="5 6">CECT 8803</strain>
    </source>
</reference>
<dbReference type="PRINTS" id="PR00032">
    <property type="entry name" value="HTHARAC"/>
</dbReference>
<dbReference type="PROSITE" id="PS01124">
    <property type="entry name" value="HTH_ARAC_FAMILY_2"/>
    <property type="match status" value="1"/>
</dbReference>
<sequence length="325" mass="35945">MLLNNLLDATEVTVEPFAICEVETGAALDLGAHAVPTIHYLLQGSAEISFTQDRRLLLHPGTVAIIPAHWHQHMTARWTDEALTLTGEPIASGVNSNCCRDLDPSWRHHLVLRETHDPLGQEATGQPRTVMACSLLRASFCAGTGLFDYLDEPIIAHALPNDPLGWTLNRLLEELATPRPGSLASARVLLKESLILLLRGHCKEEDCRLPWLAALEDERLARSLLAMTNDPTAPHDLESLAALAGMSRSSFAQRFSDAFGRGAIDLLIELRLKHAAQLLSGSRLPIDRIAQKVGYQSRSYFTRAFQTRFKIAPGAYRRRSRQVAK</sequence>
<dbReference type="SMART" id="SM00342">
    <property type="entry name" value="HTH_ARAC"/>
    <property type="match status" value="1"/>
</dbReference>
<dbReference type="PANTHER" id="PTHR46796:SF7">
    <property type="entry name" value="ARAC FAMILY TRANSCRIPTIONAL REGULATOR"/>
    <property type="match status" value="1"/>
</dbReference>
<dbReference type="Pfam" id="PF12852">
    <property type="entry name" value="Cupin_6"/>
    <property type="match status" value="1"/>
</dbReference>
<organism evidence="5 6">
    <name type="scientific">Limibacillus halophilus</name>
    <dbReference type="NCBI Taxonomy" id="1579333"/>
    <lineage>
        <taxon>Bacteria</taxon>
        <taxon>Pseudomonadati</taxon>
        <taxon>Pseudomonadota</taxon>
        <taxon>Alphaproteobacteria</taxon>
        <taxon>Rhodospirillales</taxon>
        <taxon>Rhodovibrionaceae</taxon>
        <taxon>Limibacillus</taxon>
    </lineage>
</organism>
<dbReference type="EMBL" id="JACHXA010000002">
    <property type="protein sequence ID" value="MBB3064864.1"/>
    <property type="molecule type" value="Genomic_DNA"/>
</dbReference>
<dbReference type="InterPro" id="IPR009057">
    <property type="entry name" value="Homeodomain-like_sf"/>
</dbReference>
<protein>
    <submittedName>
        <fullName evidence="5">AraC-like DNA-binding protein</fullName>
    </submittedName>
</protein>
<dbReference type="Pfam" id="PF12833">
    <property type="entry name" value="HTH_18"/>
    <property type="match status" value="1"/>
</dbReference>
<dbReference type="InterPro" id="IPR018060">
    <property type="entry name" value="HTH_AraC"/>
</dbReference>
<dbReference type="SUPFAM" id="SSF46689">
    <property type="entry name" value="Homeodomain-like"/>
    <property type="match status" value="1"/>
</dbReference>
<dbReference type="GO" id="GO:0043565">
    <property type="term" value="F:sequence-specific DNA binding"/>
    <property type="evidence" value="ECO:0007669"/>
    <property type="project" value="InterPro"/>
</dbReference>
<dbReference type="InterPro" id="IPR032783">
    <property type="entry name" value="AraC_lig"/>
</dbReference>
<evidence type="ECO:0000256" key="2">
    <source>
        <dbReference type="ARBA" id="ARBA00023125"/>
    </source>
</evidence>
<accession>A0A839SSV4</accession>
<dbReference type="Gene3D" id="1.10.10.60">
    <property type="entry name" value="Homeodomain-like"/>
    <property type="match status" value="2"/>
</dbReference>
<dbReference type="RefSeq" id="WP_183415656.1">
    <property type="nucleotide sequence ID" value="NZ_JACHXA010000002.1"/>
</dbReference>
<keyword evidence="1" id="KW-0805">Transcription regulation</keyword>
<name>A0A839SSV4_9PROT</name>
<dbReference type="PANTHER" id="PTHR46796">
    <property type="entry name" value="HTH-TYPE TRANSCRIPTIONAL ACTIVATOR RHAS-RELATED"/>
    <property type="match status" value="1"/>
</dbReference>
<dbReference type="InterPro" id="IPR020449">
    <property type="entry name" value="Tscrpt_reg_AraC-type_HTH"/>
</dbReference>
<evidence type="ECO:0000259" key="4">
    <source>
        <dbReference type="PROSITE" id="PS01124"/>
    </source>
</evidence>
<evidence type="ECO:0000256" key="3">
    <source>
        <dbReference type="ARBA" id="ARBA00023163"/>
    </source>
</evidence>
<dbReference type="InterPro" id="IPR050204">
    <property type="entry name" value="AraC_XylS_family_regulators"/>
</dbReference>
<keyword evidence="2 5" id="KW-0238">DNA-binding</keyword>
<dbReference type="SUPFAM" id="SSF51182">
    <property type="entry name" value="RmlC-like cupins"/>
    <property type="match status" value="1"/>
</dbReference>
<evidence type="ECO:0000313" key="5">
    <source>
        <dbReference type="EMBL" id="MBB3064864.1"/>
    </source>
</evidence>
<evidence type="ECO:0000313" key="6">
    <source>
        <dbReference type="Proteomes" id="UP000581135"/>
    </source>
</evidence>
<gene>
    <name evidence="5" type="ORF">FHR98_001136</name>
</gene>
<feature type="domain" description="HTH araC/xylS-type" evidence="4">
    <location>
        <begin position="221"/>
        <end position="319"/>
    </location>
</feature>
<dbReference type="Proteomes" id="UP000581135">
    <property type="component" value="Unassembled WGS sequence"/>
</dbReference>
<proteinExistence type="predicted"/>
<dbReference type="AlphaFoldDB" id="A0A839SSV4"/>
<dbReference type="PROSITE" id="PS00041">
    <property type="entry name" value="HTH_ARAC_FAMILY_1"/>
    <property type="match status" value="1"/>
</dbReference>
<dbReference type="GO" id="GO:0003700">
    <property type="term" value="F:DNA-binding transcription factor activity"/>
    <property type="evidence" value="ECO:0007669"/>
    <property type="project" value="InterPro"/>
</dbReference>